<protein>
    <recommendedName>
        <fullName evidence="1">VOC domain-containing protein</fullName>
    </recommendedName>
</protein>
<dbReference type="InterPro" id="IPR029068">
    <property type="entry name" value="Glyas_Bleomycin-R_OHBP_Dase"/>
</dbReference>
<accession>A0A1I2V3A1</accession>
<organism evidence="2 3">
    <name type="scientific">Corynebacterium spheniscorum</name>
    <dbReference type="NCBI Taxonomy" id="185761"/>
    <lineage>
        <taxon>Bacteria</taxon>
        <taxon>Bacillati</taxon>
        <taxon>Actinomycetota</taxon>
        <taxon>Actinomycetes</taxon>
        <taxon>Mycobacteriales</taxon>
        <taxon>Corynebacteriaceae</taxon>
        <taxon>Corynebacterium</taxon>
    </lineage>
</organism>
<sequence length="270" mass="29410">MPAFEANPGMPYWVDLVSEDPAAAANFYSQLLGWETSADPEHGGYIMARCQGLPVAGFIQGDAASPLNNSWYTYFLTTDIQAAFKDISERDTHALCEPTEITTGTFFLATDPCGAIFGLLQPRGEDTFIAAGEPGTAVWHELACPRNFQETYEFYTRFFGWDFTINEGYAVAAPNGEGFSIAGIAHSPAEDTPGKWNTFIGVHSVDEVAEKTPQLGGQVLMNPTETPFGRLCIIADPYGAQLVLCDVAEAVEEGRESDPLHNLDLSEFED</sequence>
<dbReference type="Gene3D" id="3.10.180.10">
    <property type="entry name" value="2,3-Dihydroxybiphenyl 1,2-Dioxygenase, domain 1"/>
    <property type="match status" value="2"/>
</dbReference>
<dbReference type="RefSeq" id="WP_092287087.1">
    <property type="nucleotide sequence ID" value="NZ_FOPJ01000017.1"/>
</dbReference>
<proteinExistence type="predicted"/>
<reference evidence="2 3" key="1">
    <citation type="submission" date="2016-10" db="EMBL/GenBank/DDBJ databases">
        <authorList>
            <person name="de Groot N.N."/>
        </authorList>
    </citation>
    <scope>NUCLEOTIDE SEQUENCE [LARGE SCALE GENOMIC DNA]</scope>
    <source>
        <strain>J11</strain>
        <strain evidence="3">PG 39</strain>
    </source>
</reference>
<dbReference type="SUPFAM" id="SSF54593">
    <property type="entry name" value="Glyoxalase/Bleomycin resistance protein/Dihydroxybiphenyl dioxygenase"/>
    <property type="match status" value="2"/>
</dbReference>
<evidence type="ECO:0000313" key="3">
    <source>
        <dbReference type="Proteomes" id="UP000199065"/>
    </source>
</evidence>
<dbReference type="AlphaFoldDB" id="A0A1I2V3A1"/>
<dbReference type="Pfam" id="PF00903">
    <property type="entry name" value="Glyoxalase"/>
    <property type="match status" value="2"/>
</dbReference>
<evidence type="ECO:0000313" key="2">
    <source>
        <dbReference type="EMBL" id="SFG82919.1"/>
    </source>
</evidence>
<dbReference type="InterPro" id="IPR052164">
    <property type="entry name" value="Anthracycline_SecMetBiosynth"/>
</dbReference>
<keyword evidence="3" id="KW-1185">Reference proteome</keyword>
<dbReference type="Proteomes" id="UP000199065">
    <property type="component" value="Unassembled WGS sequence"/>
</dbReference>
<evidence type="ECO:0000259" key="1">
    <source>
        <dbReference type="PROSITE" id="PS51819"/>
    </source>
</evidence>
<feature type="domain" description="VOC" evidence="1">
    <location>
        <begin position="9"/>
        <end position="122"/>
    </location>
</feature>
<dbReference type="PANTHER" id="PTHR33993">
    <property type="entry name" value="GLYOXALASE-RELATED"/>
    <property type="match status" value="1"/>
</dbReference>
<gene>
    <name evidence="2" type="ORF">SAMN05660282_02084</name>
</gene>
<dbReference type="EMBL" id="FOPJ01000017">
    <property type="protein sequence ID" value="SFG82919.1"/>
    <property type="molecule type" value="Genomic_DNA"/>
</dbReference>
<dbReference type="PANTHER" id="PTHR33993:SF14">
    <property type="entry name" value="GB|AAF24581.1"/>
    <property type="match status" value="1"/>
</dbReference>
<dbReference type="STRING" id="185761.SAMN05660282_02084"/>
<dbReference type="InterPro" id="IPR004360">
    <property type="entry name" value="Glyas_Fos-R_dOase_dom"/>
</dbReference>
<dbReference type="InterPro" id="IPR037523">
    <property type="entry name" value="VOC_core"/>
</dbReference>
<dbReference type="OrthoDB" id="9793039at2"/>
<dbReference type="PROSITE" id="PS51819">
    <property type="entry name" value="VOC"/>
    <property type="match status" value="1"/>
</dbReference>
<dbReference type="CDD" id="cd07247">
    <property type="entry name" value="SgaA_N_like"/>
    <property type="match status" value="1"/>
</dbReference>
<name>A0A1I2V3A1_9CORY</name>